<evidence type="ECO:0000256" key="5">
    <source>
        <dbReference type="PROSITE-ProRule" id="PRU00335"/>
    </source>
</evidence>
<keyword evidence="1" id="KW-0678">Repressor</keyword>
<dbReference type="PANTHER" id="PTHR30055:SF175">
    <property type="entry name" value="HTH-TYPE TRANSCRIPTIONAL REPRESSOR KSTR2"/>
    <property type="match status" value="1"/>
</dbReference>
<dbReference type="SUPFAM" id="SSF46689">
    <property type="entry name" value="Homeodomain-like"/>
    <property type="match status" value="1"/>
</dbReference>
<keyword evidence="2" id="KW-0805">Transcription regulation</keyword>
<dbReference type="InterPro" id="IPR036271">
    <property type="entry name" value="Tet_transcr_reg_TetR-rel_C_sf"/>
</dbReference>
<gene>
    <name evidence="7" type="primary">ttgR_1</name>
    <name evidence="7" type="ORF">PIGHUM_01538</name>
</gene>
<dbReference type="PANTHER" id="PTHR30055">
    <property type="entry name" value="HTH-TYPE TRANSCRIPTIONAL REGULATOR RUTR"/>
    <property type="match status" value="1"/>
</dbReference>
<evidence type="ECO:0000256" key="4">
    <source>
        <dbReference type="ARBA" id="ARBA00023163"/>
    </source>
</evidence>
<dbReference type="InterPro" id="IPR001647">
    <property type="entry name" value="HTH_TetR"/>
</dbReference>
<dbReference type="InterPro" id="IPR009057">
    <property type="entry name" value="Homeodomain-like_sf"/>
</dbReference>
<dbReference type="InterPro" id="IPR050109">
    <property type="entry name" value="HTH-type_TetR-like_transc_reg"/>
</dbReference>
<dbReference type="Gene3D" id="1.10.357.10">
    <property type="entry name" value="Tetracycline Repressor, domain 2"/>
    <property type="match status" value="1"/>
</dbReference>
<evidence type="ECO:0000313" key="7">
    <source>
        <dbReference type="EMBL" id="VCU69476.1"/>
    </source>
</evidence>
<dbReference type="GO" id="GO:0003700">
    <property type="term" value="F:DNA-binding transcription factor activity"/>
    <property type="evidence" value="ECO:0007669"/>
    <property type="project" value="TreeGrafter"/>
</dbReference>
<dbReference type="PROSITE" id="PS50977">
    <property type="entry name" value="HTH_TETR_2"/>
    <property type="match status" value="1"/>
</dbReference>
<organism evidence="7 8">
    <name type="scientific">Pigmentiphaga humi</name>
    <dbReference type="NCBI Taxonomy" id="2478468"/>
    <lineage>
        <taxon>Bacteria</taxon>
        <taxon>Pseudomonadati</taxon>
        <taxon>Pseudomonadota</taxon>
        <taxon>Betaproteobacteria</taxon>
        <taxon>Burkholderiales</taxon>
        <taxon>Alcaligenaceae</taxon>
        <taxon>Pigmentiphaga</taxon>
    </lineage>
</organism>
<keyword evidence="3 5" id="KW-0238">DNA-binding</keyword>
<dbReference type="GO" id="GO:0000976">
    <property type="term" value="F:transcription cis-regulatory region binding"/>
    <property type="evidence" value="ECO:0007669"/>
    <property type="project" value="TreeGrafter"/>
</dbReference>
<evidence type="ECO:0000256" key="3">
    <source>
        <dbReference type="ARBA" id="ARBA00023125"/>
    </source>
</evidence>
<evidence type="ECO:0000256" key="1">
    <source>
        <dbReference type="ARBA" id="ARBA00022491"/>
    </source>
</evidence>
<dbReference type="OrthoDB" id="5523834at2"/>
<dbReference type="Pfam" id="PF00440">
    <property type="entry name" value="TetR_N"/>
    <property type="match status" value="1"/>
</dbReference>
<feature type="DNA-binding region" description="H-T-H motif" evidence="5">
    <location>
        <begin position="36"/>
        <end position="55"/>
    </location>
</feature>
<keyword evidence="8" id="KW-1185">Reference proteome</keyword>
<dbReference type="AlphaFoldDB" id="A0A3P4B1M9"/>
<evidence type="ECO:0000313" key="8">
    <source>
        <dbReference type="Proteomes" id="UP000277294"/>
    </source>
</evidence>
<evidence type="ECO:0000259" key="6">
    <source>
        <dbReference type="PROSITE" id="PS50977"/>
    </source>
</evidence>
<dbReference type="EMBL" id="UWPJ01000014">
    <property type="protein sequence ID" value="VCU69476.1"/>
    <property type="molecule type" value="Genomic_DNA"/>
</dbReference>
<dbReference type="SUPFAM" id="SSF48498">
    <property type="entry name" value="Tetracyclin repressor-like, C-terminal domain"/>
    <property type="match status" value="1"/>
</dbReference>
<dbReference type="InterPro" id="IPR041490">
    <property type="entry name" value="KstR2_TetR_C"/>
</dbReference>
<dbReference type="Pfam" id="PF17932">
    <property type="entry name" value="TetR_C_24"/>
    <property type="match status" value="1"/>
</dbReference>
<name>A0A3P4B1M9_9BURK</name>
<dbReference type="Proteomes" id="UP000277294">
    <property type="component" value="Unassembled WGS sequence"/>
</dbReference>
<dbReference type="PRINTS" id="PR00455">
    <property type="entry name" value="HTHTETR"/>
</dbReference>
<protein>
    <submittedName>
        <fullName evidence="7">HTH-type transcriptional regulator TtgR</fullName>
    </submittedName>
</protein>
<reference evidence="7 8" key="1">
    <citation type="submission" date="2018-10" db="EMBL/GenBank/DDBJ databases">
        <authorList>
            <person name="Criscuolo A."/>
        </authorList>
    </citation>
    <scope>NUCLEOTIDE SEQUENCE [LARGE SCALE GENOMIC DNA]</scope>
    <source>
        <strain evidence="7">DnA1</strain>
    </source>
</reference>
<dbReference type="RefSeq" id="WP_124078878.1">
    <property type="nucleotide sequence ID" value="NZ_UWPJ01000014.1"/>
</dbReference>
<proteinExistence type="predicted"/>
<feature type="domain" description="HTH tetR-type" evidence="6">
    <location>
        <begin position="13"/>
        <end position="73"/>
    </location>
</feature>
<keyword evidence="4" id="KW-0804">Transcription</keyword>
<accession>A0A3P4B1M9</accession>
<evidence type="ECO:0000256" key="2">
    <source>
        <dbReference type="ARBA" id="ARBA00023015"/>
    </source>
</evidence>
<dbReference type="Gene3D" id="1.10.10.60">
    <property type="entry name" value="Homeodomain-like"/>
    <property type="match status" value="1"/>
</dbReference>
<sequence>MNEASTKATLKGEVLRSAILDAAAKLFIERGTGGTSMQDIAESLGLSRTAVYYYFKNKDAILRALTEEVVTAADNLARGTVARADLDPTEALRALVAQHADLVLSRSAEFRVADRNESDLAPKYRASIQAVRRDVLNNFRATIERGIQLGHFRMVDSHVAAFSLIGMCNWSAWWYKPGGRLSREKVAETIADMAIHALRRDESRRAREPDVAESLRLLREDLAYLEKLVLPEAPAGQRE</sequence>